<reference evidence="1 2" key="1">
    <citation type="journal article" date="2009" name="Stand. Genomic Sci.">
        <title>Complete genome sequence of Pedobacter heparinus type strain (HIM 762-3).</title>
        <authorList>
            <person name="Han C."/>
            <person name="Spring S."/>
            <person name="Lapidus A."/>
            <person name="Del Rio T.G."/>
            <person name="Tice H."/>
            <person name="Copeland A."/>
            <person name="Cheng J.F."/>
            <person name="Lucas S."/>
            <person name="Chen F."/>
            <person name="Nolan M."/>
            <person name="Bruce D."/>
            <person name="Goodwin L."/>
            <person name="Pitluck S."/>
            <person name="Ivanova N."/>
            <person name="Mavromatis K."/>
            <person name="Mikhailova N."/>
            <person name="Pati A."/>
            <person name="Chen A."/>
            <person name="Palaniappan K."/>
            <person name="Land M."/>
            <person name="Hauser L."/>
            <person name="Chang Y.J."/>
            <person name="Jeffries C.C."/>
            <person name="Saunders E."/>
            <person name="Chertkov O."/>
            <person name="Brettin T."/>
            <person name="Goker M."/>
            <person name="Rohde M."/>
            <person name="Bristow J."/>
            <person name="Eisen J.A."/>
            <person name="Markowitz V."/>
            <person name="Hugenholtz P."/>
            <person name="Kyrpides N.C."/>
            <person name="Klenk H.P."/>
            <person name="Detter J.C."/>
        </authorList>
    </citation>
    <scope>NUCLEOTIDE SEQUENCE [LARGE SCALE GENOMIC DNA]</scope>
    <source>
        <strain evidence="2">ATCC 13125 / DSM 2366 / CIP 104194 / JCM 7457 / NBRC 12017 / NCIMB 9290 / NRRL B-14731 / HIM 762-3</strain>
    </source>
</reference>
<dbReference type="STRING" id="485917.Phep_2145"/>
<dbReference type="EMBL" id="CP001681">
    <property type="protein sequence ID" value="ACU04349.1"/>
    <property type="molecule type" value="Genomic_DNA"/>
</dbReference>
<name>C6XXT1_PEDHD</name>
<dbReference type="HOGENOM" id="CLU_1720607_0_0_10"/>
<dbReference type="Proteomes" id="UP000000852">
    <property type="component" value="Chromosome"/>
</dbReference>
<sequence>MGESILNNEKVTELYLYIVQHSDTDTEYWYGGISDVNSILATFDRNDIKDLVNTLIEWRPELLSNLAFALTADDDRGLPAVRSYLYAHIFLILDNPELLNVIDDFDYLLNSDDMVSPLVPDIRRKLNEYNFLNYDRVAIGNCQVVLNKLNCH</sequence>
<keyword evidence="2" id="KW-1185">Reference proteome</keyword>
<organism evidence="1 2">
    <name type="scientific">Pedobacter heparinus (strain ATCC 13125 / DSM 2366 / CIP 104194 / JCM 7457 / NBRC 12017 / NCIMB 9290 / NRRL B-14731 / HIM 762-3)</name>
    <dbReference type="NCBI Taxonomy" id="485917"/>
    <lineage>
        <taxon>Bacteria</taxon>
        <taxon>Pseudomonadati</taxon>
        <taxon>Bacteroidota</taxon>
        <taxon>Sphingobacteriia</taxon>
        <taxon>Sphingobacteriales</taxon>
        <taxon>Sphingobacteriaceae</taxon>
        <taxon>Pedobacter</taxon>
    </lineage>
</organism>
<evidence type="ECO:0008006" key="3">
    <source>
        <dbReference type="Google" id="ProtNLM"/>
    </source>
</evidence>
<dbReference type="AlphaFoldDB" id="C6XXT1"/>
<evidence type="ECO:0000313" key="2">
    <source>
        <dbReference type="Proteomes" id="UP000000852"/>
    </source>
</evidence>
<dbReference type="OrthoDB" id="762067at2"/>
<gene>
    <name evidence="1" type="ordered locus">Phep_2145</name>
</gene>
<proteinExistence type="predicted"/>
<evidence type="ECO:0000313" key="1">
    <source>
        <dbReference type="EMBL" id="ACU04349.1"/>
    </source>
</evidence>
<accession>C6XXT1</accession>
<dbReference type="KEGG" id="phe:Phep_2145"/>
<protein>
    <recommendedName>
        <fullName evidence="3">Immunity protein 30 domain-containing protein</fullName>
    </recommendedName>
</protein>
<dbReference type="RefSeq" id="WP_015807962.1">
    <property type="nucleotide sequence ID" value="NC_013061.1"/>
</dbReference>